<reference evidence="2 3" key="1">
    <citation type="submission" date="2018-01" db="EMBL/GenBank/DDBJ databases">
        <title>Whole genome sequencing of Histamine producing bacteria.</title>
        <authorList>
            <person name="Butler K."/>
        </authorList>
    </citation>
    <scope>NUCLEOTIDE SEQUENCE [LARGE SCALE GENOMIC DNA]</scope>
    <source>
        <strain evidence="2 3">DSM 24669</strain>
    </source>
</reference>
<dbReference type="InterPro" id="IPR039366">
    <property type="entry name" value="Pilotin"/>
</dbReference>
<keyword evidence="2" id="KW-0449">Lipoprotein</keyword>
<dbReference type="PANTHER" id="PTHR38013:SF1">
    <property type="entry name" value="GLYCOPROTEIN_POLYSACCHARIDE METABOLISM"/>
    <property type="match status" value="1"/>
</dbReference>
<dbReference type="STRING" id="680026.AB733_10070"/>
<dbReference type="PANTHER" id="PTHR38013">
    <property type="entry name" value="GLYCOPROTEIN/POLYSACCHARIDE METABOLISM"/>
    <property type="match status" value="1"/>
</dbReference>
<dbReference type="OrthoDB" id="5348860at2"/>
<keyword evidence="3" id="KW-1185">Reference proteome</keyword>
<comment type="caution">
    <text evidence="2">The sequence shown here is derived from an EMBL/GenBank/DDBJ whole genome shotgun (WGS) entry which is preliminary data.</text>
</comment>
<dbReference type="Proteomes" id="UP000240481">
    <property type="component" value="Unassembled WGS sequence"/>
</dbReference>
<dbReference type="AlphaFoldDB" id="A0A0J8VC39"/>
<dbReference type="InterPro" id="IPR053196">
    <property type="entry name" value="Lipoprotein_YbaY-like"/>
</dbReference>
<feature type="signal peptide" evidence="1">
    <location>
        <begin position="1"/>
        <end position="19"/>
    </location>
</feature>
<dbReference type="PROSITE" id="PS51257">
    <property type="entry name" value="PROKAR_LIPOPROTEIN"/>
    <property type="match status" value="1"/>
</dbReference>
<accession>A0A0J8VC39</accession>
<evidence type="ECO:0000256" key="1">
    <source>
        <dbReference type="SAM" id="SignalP"/>
    </source>
</evidence>
<dbReference type="RefSeq" id="WP_048898652.1">
    <property type="nucleotide sequence ID" value="NZ_AP024852.1"/>
</dbReference>
<protein>
    <submittedName>
        <fullName evidence="2">Lipoprotein-related protein</fullName>
    </submittedName>
</protein>
<dbReference type="EMBL" id="PYLZ01000001">
    <property type="protein sequence ID" value="PSW26631.1"/>
    <property type="molecule type" value="Genomic_DNA"/>
</dbReference>
<evidence type="ECO:0000313" key="3">
    <source>
        <dbReference type="Proteomes" id="UP000240481"/>
    </source>
</evidence>
<dbReference type="Pfam" id="PF09619">
    <property type="entry name" value="YscW"/>
    <property type="match status" value="1"/>
</dbReference>
<name>A0A0J8VC39_9GAMM</name>
<evidence type="ECO:0000313" key="2">
    <source>
        <dbReference type="EMBL" id="PSW26631.1"/>
    </source>
</evidence>
<sequence length="139" mass="15165">MKKVITVLVGLAAALAITACSTIIQKDKGMNSVEGTVSYRERIALPENAKITVTLADVSLMDVAAEVISQQSFLADGKQVPFNFSLDYEADEIIANHTYAVSARIEVDGKLMFITDTSNRVITDPNKTENIDLMLVKTR</sequence>
<proteinExistence type="predicted"/>
<organism evidence="2 3">
    <name type="scientific">Photobacterium swingsii</name>
    <dbReference type="NCBI Taxonomy" id="680026"/>
    <lineage>
        <taxon>Bacteria</taxon>
        <taxon>Pseudomonadati</taxon>
        <taxon>Pseudomonadota</taxon>
        <taxon>Gammaproteobacteria</taxon>
        <taxon>Vibrionales</taxon>
        <taxon>Vibrionaceae</taxon>
        <taxon>Photobacterium</taxon>
    </lineage>
</organism>
<feature type="chain" id="PRO_5030009098" evidence="1">
    <location>
        <begin position="20"/>
        <end position="139"/>
    </location>
</feature>
<keyword evidence="1" id="KW-0732">Signal</keyword>
<gene>
    <name evidence="2" type="ORF">C9I94_01200</name>
</gene>